<evidence type="ECO:0000313" key="1">
    <source>
        <dbReference type="EMBL" id="MBE9030842.1"/>
    </source>
</evidence>
<proteinExistence type="predicted"/>
<dbReference type="Proteomes" id="UP000625316">
    <property type="component" value="Unassembled WGS sequence"/>
</dbReference>
<accession>A0A928Z4A9</accession>
<reference evidence="1" key="1">
    <citation type="submission" date="2020-10" db="EMBL/GenBank/DDBJ databases">
        <authorList>
            <person name="Castelo-Branco R."/>
            <person name="Eusebio N."/>
            <person name="Adriana R."/>
            <person name="Vieira A."/>
            <person name="Brugerolle De Fraissinette N."/>
            <person name="Rezende De Castro R."/>
            <person name="Schneider M.P."/>
            <person name="Vasconcelos V."/>
            <person name="Leao P.N."/>
        </authorList>
    </citation>
    <scope>NUCLEOTIDE SEQUENCE</scope>
    <source>
        <strain evidence="1">LEGE 11480</strain>
    </source>
</reference>
<comment type="caution">
    <text evidence="1">The sequence shown here is derived from an EMBL/GenBank/DDBJ whole genome shotgun (WGS) entry which is preliminary data.</text>
</comment>
<organism evidence="1 2">
    <name type="scientific">Romeriopsis navalis LEGE 11480</name>
    <dbReference type="NCBI Taxonomy" id="2777977"/>
    <lineage>
        <taxon>Bacteria</taxon>
        <taxon>Bacillati</taxon>
        <taxon>Cyanobacteriota</taxon>
        <taxon>Cyanophyceae</taxon>
        <taxon>Leptolyngbyales</taxon>
        <taxon>Leptolyngbyaceae</taxon>
        <taxon>Romeriopsis</taxon>
        <taxon>Romeriopsis navalis</taxon>
    </lineage>
</organism>
<gene>
    <name evidence="1" type="ORF">IQ266_13990</name>
</gene>
<name>A0A928Z4A9_9CYAN</name>
<dbReference type="EMBL" id="JADEXQ010000046">
    <property type="protein sequence ID" value="MBE9030842.1"/>
    <property type="molecule type" value="Genomic_DNA"/>
</dbReference>
<dbReference type="AlphaFoldDB" id="A0A928Z4A9"/>
<evidence type="ECO:0000313" key="2">
    <source>
        <dbReference type="Proteomes" id="UP000625316"/>
    </source>
</evidence>
<dbReference type="RefSeq" id="WP_264325671.1">
    <property type="nucleotide sequence ID" value="NZ_JADEXQ010000046.1"/>
</dbReference>
<keyword evidence="2" id="KW-1185">Reference proteome</keyword>
<protein>
    <submittedName>
        <fullName evidence="1">Uncharacterized protein</fullName>
    </submittedName>
</protein>
<sequence length="86" mass="9924">MFELLEDTKTYWQALNALEQAYQNGEISLVEVDAQVKKLVADLGQSRRQALRDLWGATQHFVQQHRDEILGVSGIILLSYIWLTLH</sequence>